<keyword evidence="2" id="KW-1185">Reference proteome</keyword>
<organism evidence="1 2">
    <name type="scientific">Ensete ventricosum</name>
    <name type="common">Abyssinian banana</name>
    <name type="synonym">Musa ensete</name>
    <dbReference type="NCBI Taxonomy" id="4639"/>
    <lineage>
        <taxon>Eukaryota</taxon>
        <taxon>Viridiplantae</taxon>
        <taxon>Streptophyta</taxon>
        <taxon>Embryophyta</taxon>
        <taxon>Tracheophyta</taxon>
        <taxon>Spermatophyta</taxon>
        <taxon>Magnoliopsida</taxon>
        <taxon>Liliopsida</taxon>
        <taxon>Zingiberales</taxon>
        <taxon>Musaceae</taxon>
        <taxon>Ensete</taxon>
    </lineage>
</organism>
<dbReference type="EMBL" id="JAQQAF010000001">
    <property type="protein sequence ID" value="KAJ8512815.1"/>
    <property type="molecule type" value="Genomic_DNA"/>
</dbReference>
<evidence type="ECO:0000313" key="2">
    <source>
        <dbReference type="Proteomes" id="UP001222027"/>
    </source>
</evidence>
<sequence>MECGFTFLRGCGLEDAFLHVACRAIDRPSLLQMLAQEAIVLSEDHIMAHHSLLEELKFEEASVVAT</sequence>
<comment type="caution">
    <text evidence="1">The sequence shown here is derived from an EMBL/GenBank/DDBJ whole genome shotgun (WGS) entry which is preliminary data.</text>
</comment>
<proteinExistence type="predicted"/>
<evidence type="ECO:0000313" key="1">
    <source>
        <dbReference type="EMBL" id="KAJ8512815.1"/>
    </source>
</evidence>
<reference evidence="1 2" key="1">
    <citation type="submission" date="2022-12" db="EMBL/GenBank/DDBJ databases">
        <title>Chromosome-scale assembly of the Ensete ventricosum genome.</title>
        <authorList>
            <person name="Dussert Y."/>
            <person name="Stocks J."/>
            <person name="Wendawek A."/>
            <person name="Woldeyes F."/>
            <person name="Nichols R.A."/>
            <person name="Borrell J.S."/>
        </authorList>
    </citation>
    <scope>NUCLEOTIDE SEQUENCE [LARGE SCALE GENOMIC DNA]</scope>
    <source>
        <strain evidence="2">cv. Maze</strain>
        <tissue evidence="1">Seeds</tissue>
    </source>
</reference>
<dbReference type="AlphaFoldDB" id="A0AAV8S0F1"/>
<protein>
    <submittedName>
        <fullName evidence="1">Uncharacterized protein</fullName>
    </submittedName>
</protein>
<gene>
    <name evidence="1" type="ORF">OPV22_003249</name>
</gene>
<name>A0AAV8S0F1_ENSVE</name>
<accession>A0AAV8S0F1</accession>
<dbReference type="Proteomes" id="UP001222027">
    <property type="component" value="Unassembled WGS sequence"/>
</dbReference>